<feature type="compositionally biased region" description="Basic residues" evidence="2">
    <location>
        <begin position="89"/>
        <end position="101"/>
    </location>
</feature>
<dbReference type="HAMAP" id="MF_00386">
    <property type="entry name" value="UPF0161_YidD"/>
    <property type="match status" value="1"/>
</dbReference>
<dbReference type="AlphaFoldDB" id="A0A0A0BAM9"/>
<dbReference type="Proteomes" id="UP000029833">
    <property type="component" value="Unassembled WGS sequence"/>
</dbReference>
<evidence type="ECO:0000256" key="1">
    <source>
        <dbReference type="HAMAP-Rule" id="MF_00386"/>
    </source>
</evidence>
<gene>
    <name evidence="3" type="ORF">Q760_09080</name>
</gene>
<accession>A0A0A0BAM9</accession>
<dbReference type="PANTHER" id="PTHR33383:SF1">
    <property type="entry name" value="MEMBRANE PROTEIN INSERTION EFFICIENCY FACTOR-RELATED"/>
    <property type="match status" value="1"/>
</dbReference>
<feature type="region of interest" description="Disordered" evidence="2">
    <location>
        <begin position="80"/>
        <end position="101"/>
    </location>
</feature>
<dbReference type="SMART" id="SM01234">
    <property type="entry name" value="Haemolytic"/>
    <property type="match status" value="1"/>
</dbReference>
<keyword evidence="1" id="KW-0472">Membrane</keyword>
<name>A0A0A0BAM9_9CELL</name>
<dbReference type="GO" id="GO:0005886">
    <property type="term" value="C:plasma membrane"/>
    <property type="evidence" value="ECO:0007669"/>
    <property type="project" value="UniProtKB-SubCell"/>
</dbReference>
<dbReference type="OrthoDB" id="9801753at2"/>
<evidence type="ECO:0000256" key="2">
    <source>
        <dbReference type="SAM" id="MobiDB-lite"/>
    </source>
</evidence>
<organism evidence="3 4">
    <name type="scientific">Cellulomonas cellasea DSM 20118</name>
    <dbReference type="NCBI Taxonomy" id="1408250"/>
    <lineage>
        <taxon>Bacteria</taxon>
        <taxon>Bacillati</taxon>
        <taxon>Actinomycetota</taxon>
        <taxon>Actinomycetes</taxon>
        <taxon>Micrococcales</taxon>
        <taxon>Cellulomonadaceae</taxon>
        <taxon>Cellulomonas</taxon>
    </lineage>
</organism>
<comment type="function">
    <text evidence="1">Could be involved in insertion of integral membrane proteins into the membrane.</text>
</comment>
<sequence>MTWRPRQALRLLARLPGLVLVGLVRVYQTVISPLTPPTCRFYPSCSQYAVVAITRHGAVRGTWLAVRRVLRCHPWNPGGVDDVPPAAAHRPRTPRTAHAAH</sequence>
<comment type="subcellular location">
    <subcellularLocation>
        <location evidence="1">Cell membrane</location>
        <topology evidence="1">Peripheral membrane protein</topology>
        <orientation evidence="1">Cytoplasmic side</orientation>
    </subcellularLocation>
</comment>
<proteinExistence type="inferred from homology"/>
<comment type="similarity">
    <text evidence="1">Belongs to the UPF0161 family.</text>
</comment>
<dbReference type="EMBL" id="AXNT01000022">
    <property type="protein sequence ID" value="KGM03182.1"/>
    <property type="molecule type" value="Genomic_DNA"/>
</dbReference>
<protein>
    <recommendedName>
        <fullName evidence="1">Putative membrane protein insertion efficiency factor</fullName>
    </recommendedName>
</protein>
<keyword evidence="4" id="KW-1185">Reference proteome</keyword>
<dbReference type="NCBIfam" id="TIGR00278">
    <property type="entry name" value="membrane protein insertion efficiency factor YidD"/>
    <property type="match status" value="1"/>
</dbReference>
<dbReference type="PANTHER" id="PTHR33383">
    <property type="entry name" value="MEMBRANE PROTEIN INSERTION EFFICIENCY FACTOR-RELATED"/>
    <property type="match status" value="1"/>
</dbReference>
<dbReference type="Pfam" id="PF01809">
    <property type="entry name" value="YidD"/>
    <property type="match status" value="1"/>
</dbReference>
<dbReference type="STRING" id="1408250.Q760_09080"/>
<evidence type="ECO:0000313" key="4">
    <source>
        <dbReference type="Proteomes" id="UP000029833"/>
    </source>
</evidence>
<keyword evidence="1" id="KW-1003">Cell membrane</keyword>
<comment type="caution">
    <text evidence="3">The sequence shown here is derived from an EMBL/GenBank/DDBJ whole genome shotgun (WGS) entry which is preliminary data.</text>
</comment>
<evidence type="ECO:0000313" key="3">
    <source>
        <dbReference type="EMBL" id="KGM03182.1"/>
    </source>
</evidence>
<reference evidence="3 4" key="1">
    <citation type="submission" date="2013-10" db="EMBL/GenBank/DDBJ databases">
        <authorList>
            <person name="Wang G."/>
            <person name="Zhuang W."/>
        </authorList>
    </citation>
    <scope>NUCLEOTIDE SEQUENCE [LARGE SCALE GENOMIC DNA]</scope>
    <source>
        <strain evidence="3 4">DSM 20118</strain>
    </source>
</reference>
<dbReference type="RefSeq" id="WP_034626496.1">
    <property type="nucleotide sequence ID" value="NZ_AXNT01000022.1"/>
</dbReference>
<dbReference type="InterPro" id="IPR002696">
    <property type="entry name" value="Membr_insert_effic_factor_YidD"/>
</dbReference>